<evidence type="ECO:0000313" key="2">
    <source>
        <dbReference type="Proteomes" id="UP001283361"/>
    </source>
</evidence>
<dbReference type="AlphaFoldDB" id="A0AAE1A0M5"/>
<dbReference type="EMBL" id="JAWDGP010002865">
    <property type="protein sequence ID" value="KAK3779199.1"/>
    <property type="molecule type" value="Genomic_DNA"/>
</dbReference>
<evidence type="ECO:0000313" key="1">
    <source>
        <dbReference type="EMBL" id="KAK3779199.1"/>
    </source>
</evidence>
<sequence length="94" mass="11307">MKPDQTYYYPLFESFRSTLMSPRFNSKRESILFSTIWSRVDSLDQWAEARPVERKTCLANGLANYLSIDNMGISGTWDYTQTCYVNRRWRYRRV</sequence>
<name>A0AAE1A0M5_9GAST</name>
<protein>
    <submittedName>
        <fullName evidence="1">Uncharacterized protein</fullName>
    </submittedName>
</protein>
<reference evidence="1" key="1">
    <citation type="journal article" date="2023" name="G3 (Bethesda)">
        <title>A reference genome for the long-term kleptoplast-retaining sea slug Elysia crispata morphotype clarki.</title>
        <authorList>
            <person name="Eastman K.E."/>
            <person name="Pendleton A.L."/>
            <person name="Shaikh M.A."/>
            <person name="Suttiyut T."/>
            <person name="Ogas R."/>
            <person name="Tomko P."/>
            <person name="Gavelis G."/>
            <person name="Widhalm J.R."/>
            <person name="Wisecaver J.H."/>
        </authorList>
    </citation>
    <scope>NUCLEOTIDE SEQUENCE</scope>
    <source>
        <strain evidence="1">ECLA1</strain>
    </source>
</reference>
<dbReference type="Proteomes" id="UP001283361">
    <property type="component" value="Unassembled WGS sequence"/>
</dbReference>
<organism evidence="1 2">
    <name type="scientific">Elysia crispata</name>
    <name type="common">lettuce slug</name>
    <dbReference type="NCBI Taxonomy" id="231223"/>
    <lineage>
        <taxon>Eukaryota</taxon>
        <taxon>Metazoa</taxon>
        <taxon>Spiralia</taxon>
        <taxon>Lophotrochozoa</taxon>
        <taxon>Mollusca</taxon>
        <taxon>Gastropoda</taxon>
        <taxon>Heterobranchia</taxon>
        <taxon>Euthyneura</taxon>
        <taxon>Panpulmonata</taxon>
        <taxon>Sacoglossa</taxon>
        <taxon>Placobranchoidea</taxon>
        <taxon>Plakobranchidae</taxon>
        <taxon>Elysia</taxon>
    </lineage>
</organism>
<proteinExistence type="predicted"/>
<accession>A0AAE1A0M5</accession>
<keyword evidence="2" id="KW-1185">Reference proteome</keyword>
<comment type="caution">
    <text evidence="1">The sequence shown here is derived from an EMBL/GenBank/DDBJ whole genome shotgun (WGS) entry which is preliminary data.</text>
</comment>
<gene>
    <name evidence="1" type="ORF">RRG08_053644</name>
</gene>